<name>A0A6J5KUJ7_9CAUD</name>
<accession>A0A6J5KUJ7</accession>
<protein>
    <submittedName>
        <fullName evidence="1">Uncharacterized protein</fullName>
    </submittedName>
</protein>
<reference evidence="1" key="1">
    <citation type="submission" date="2020-04" db="EMBL/GenBank/DDBJ databases">
        <authorList>
            <person name="Chiriac C."/>
            <person name="Salcher M."/>
            <person name="Ghai R."/>
            <person name="Kavagutti S V."/>
        </authorList>
    </citation>
    <scope>NUCLEOTIDE SEQUENCE</scope>
</reference>
<gene>
    <name evidence="1" type="ORF">UFOVP58_32</name>
</gene>
<proteinExistence type="predicted"/>
<sequence>MGAVVIAASIFAGIQSSNKLNACLEKGGYMVVTKSESVCAKLEIL</sequence>
<organism evidence="1">
    <name type="scientific">uncultured Caudovirales phage</name>
    <dbReference type="NCBI Taxonomy" id="2100421"/>
    <lineage>
        <taxon>Viruses</taxon>
        <taxon>Duplodnaviria</taxon>
        <taxon>Heunggongvirae</taxon>
        <taxon>Uroviricota</taxon>
        <taxon>Caudoviricetes</taxon>
        <taxon>Peduoviridae</taxon>
        <taxon>Maltschvirus</taxon>
        <taxon>Maltschvirus maltsch</taxon>
    </lineage>
</organism>
<evidence type="ECO:0000313" key="1">
    <source>
        <dbReference type="EMBL" id="CAB4124795.1"/>
    </source>
</evidence>
<dbReference type="EMBL" id="LR796186">
    <property type="protein sequence ID" value="CAB4124795.1"/>
    <property type="molecule type" value="Genomic_DNA"/>
</dbReference>